<evidence type="ECO:0000313" key="4">
    <source>
        <dbReference type="Proteomes" id="UP000290261"/>
    </source>
</evidence>
<dbReference type="GO" id="GO:1990281">
    <property type="term" value="C:efflux pump complex"/>
    <property type="evidence" value="ECO:0007669"/>
    <property type="project" value="TreeGrafter"/>
</dbReference>
<accession>A0A444VH35</accession>
<dbReference type="SUPFAM" id="SSF111369">
    <property type="entry name" value="HlyD-like secretion proteins"/>
    <property type="match status" value="1"/>
</dbReference>
<comment type="caution">
    <text evidence="3">The sequence shown here is derived from an EMBL/GenBank/DDBJ whole genome shotgun (WGS) entry which is preliminary data.</text>
</comment>
<protein>
    <submittedName>
        <fullName evidence="3">RND transporter</fullName>
    </submittedName>
</protein>
<dbReference type="AlphaFoldDB" id="A0A444VH35"/>
<reference evidence="3 4" key="1">
    <citation type="submission" date="2014-04" db="EMBL/GenBank/DDBJ databases">
        <title>Whole genome of Muricauda olearia.</title>
        <authorList>
            <person name="Zhang X.-H."/>
            <person name="Tang K."/>
        </authorList>
    </citation>
    <scope>NUCLEOTIDE SEQUENCE [LARGE SCALE GENOMIC DNA]</scope>
    <source>
        <strain evidence="3 4">Th120</strain>
    </source>
</reference>
<keyword evidence="1" id="KW-0175">Coiled coil</keyword>
<keyword evidence="4" id="KW-1185">Reference proteome</keyword>
<dbReference type="Gene3D" id="2.40.50.100">
    <property type="match status" value="1"/>
</dbReference>
<dbReference type="PANTHER" id="PTHR30469">
    <property type="entry name" value="MULTIDRUG RESISTANCE PROTEIN MDTA"/>
    <property type="match status" value="1"/>
</dbReference>
<dbReference type="Pfam" id="PF25954">
    <property type="entry name" value="Beta-barrel_RND_2"/>
    <property type="match status" value="1"/>
</dbReference>
<feature type="coiled-coil region" evidence="1">
    <location>
        <begin position="152"/>
        <end position="183"/>
    </location>
</feature>
<proteinExistence type="predicted"/>
<gene>
    <name evidence="3" type="ORF">DN53_07115</name>
</gene>
<evidence type="ECO:0000313" key="3">
    <source>
        <dbReference type="EMBL" id="RYC50071.1"/>
    </source>
</evidence>
<dbReference type="EMBL" id="JJMP01000014">
    <property type="protein sequence ID" value="RYC50071.1"/>
    <property type="molecule type" value="Genomic_DNA"/>
</dbReference>
<feature type="domain" description="CusB-like beta-barrel" evidence="2">
    <location>
        <begin position="234"/>
        <end position="300"/>
    </location>
</feature>
<dbReference type="PANTHER" id="PTHR30469:SF33">
    <property type="entry name" value="SLR1207 PROTEIN"/>
    <property type="match status" value="1"/>
</dbReference>
<dbReference type="Proteomes" id="UP000290261">
    <property type="component" value="Unassembled WGS sequence"/>
</dbReference>
<evidence type="ECO:0000259" key="2">
    <source>
        <dbReference type="Pfam" id="PF25954"/>
    </source>
</evidence>
<organism evidence="3 4">
    <name type="scientific">Flagellimonas olearia</name>
    <dbReference type="NCBI Taxonomy" id="552546"/>
    <lineage>
        <taxon>Bacteria</taxon>
        <taxon>Pseudomonadati</taxon>
        <taxon>Bacteroidota</taxon>
        <taxon>Flavobacteriia</taxon>
        <taxon>Flavobacteriales</taxon>
        <taxon>Flavobacteriaceae</taxon>
        <taxon>Flagellimonas</taxon>
    </lineage>
</organism>
<dbReference type="PROSITE" id="PS51257">
    <property type="entry name" value="PROKAR_LIPOPROTEIN"/>
    <property type="match status" value="1"/>
</dbReference>
<name>A0A444VH35_9FLAO</name>
<evidence type="ECO:0000256" key="1">
    <source>
        <dbReference type="SAM" id="Coils"/>
    </source>
</evidence>
<dbReference type="GO" id="GO:0015562">
    <property type="term" value="F:efflux transmembrane transporter activity"/>
    <property type="evidence" value="ECO:0007669"/>
    <property type="project" value="TreeGrafter"/>
</dbReference>
<dbReference type="RefSeq" id="WP_129656241.1">
    <property type="nucleotide sequence ID" value="NZ_ML142917.1"/>
</dbReference>
<dbReference type="InterPro" id="IPR058792">
    <property type="entry name" value="Beta-barrel_RND_2"/>
</dbReference>
<dbReference type="Gene3D" id="2.40.30.170">
    <property type="match status" value="1"/>
</dbReference>
<sequence length="361" mass="40466">MRKTLLFIFGSALLFSCNHTSDKTYPKKMSLTESVYASATVQPDSLYQAYSIVMGILDKVWVEEGDAVAKGDRILQITNTSPELNRKNAELSLRLARENYSGSAAVLKGIEDEIQAAELKLKNDSINYFRQKNLWDQNIGSKVEYDTRKLAYELSQNSLSLLKQKYDRTKNELATQVQQAENTYKSSLTTSEDFTVVSKIDGKVYAIYKNPGEIINTVEPVAAVGRSDKFIVELLVDEVDIVKVKNDQKVYITLDSYGEDVFEAKVDKIYPRKDESSQTFMVEAIFVNPPPTLYPGLSGEGNIVIAQKEEALTIPKEYLIGASRVLTDDGEKDITIGLQNMEMVEVLDGITENTAIYIPEE</sequence>